<dbReference type="RefSeq" id="WP_142715243.1">
    <property type="nucleotide sequence ID" value="NZ_FXTH01000013.1"/>
</dbReference>
<keyword evidence="1" id="KW-0732">Signal</keyword>
<organism evidence="2 3">
    <name type="scientific">Fodinibius sediminis</name>
    <dbReference type="NCBI Taxonomy" id="1214077"/>
    <lineage>
        <taxon>Bacteria</taxon>
        <taxon>Pseudomonadati</taxon>
        <taxon>Balneolota</taxon>
        <taxon>Balneolia</taxon>
        <taxon>Balneolales</taxon>
        <taxon>Balneolaceae</taxon>
        <taxon>Fodinibius</taxon>
    </lineage>
</organism>
<evidence type="ECO:0000256" key="1">
    <source>
        <dbReference type="SAM" id="SignalP"/>
    </source>
</evidence>
<accession>A0A521E404</accession>
<dbReference type="EMBL" id="FXTH01000013">
    <property type="protein sequence ID" value="SMO78663.1"/>
    <property type="molecule type" value="Genomic_DNA"/>
</dbReference>
<dbReference type="Proteomes" id="UP000317593">
    <property type="component" value="Unassembled WGS sequence"/>
</dbReference>
<dbReference type="InterPro" id="IPR011042">
    <property type="entry name" value="6-blade_b-propeller_TolB-like"/>
</dbReference>
<proteinExistence type="predicted"/>
<dbReference type="OrthoDB" id="7675395at2"/>
<keyword evidence="3" id="KW-1185">Reference proteome</keyword>
<dbReference type="SUPFAM" id="SSF63829">
    <property type="entry name" value="Calcium-dependent phosphotriesterase"/>
    <property type="match status" value="1"/>
</dbReference>
<dbReference type="PROSITE" id="PS51257">
    <property type="entry name" value="PROKAR_LIPOPROTEIN"/>
    <property type="match status" value="1"/>
</dbReference>
<evidence type="ECO:0000313" key="2">
    <source>
        <dbReference type="EMBL" id="SMO78663.1"/>
    </source>
</evidence>
<name>A0A521E404_9BACT</name>
<feature type="signal peptide" evidence="1">
    <location>
        <begin position="1"/>
        <end position="22"/>
    </location>
</feature>
<feature type="chain" id="PRO_5021971008" description="SMP-30/Gluconolaconase/LRE-like region-containing protein" evidence="1">
    <location>
        <begin position="23"/>
        <end position="298"/>
    </location>
</feature>
<evidence type="ECO:0000313" key="3">
    <source>
        <dbReference type="Proteomes" id="UP000317593"/>
    </source>
</evidence>
<reference evidence="2 3" key="1">
    <citation type="submission" date="2017-05" db="EMBL/GenBank/DDBJ databases">
        <authorList>
            <person name="Varghese N."/>
            <person name="Submissions S."/>
        </authorList>
    </citation>
    <scope>NUCLEOTIDE SEQUENCE [LARGE SCALE GENOMIC DNA]</scope>
    <source>
        <strain evidence="2 3">DSM 21194</strain>
    </source>
</reference>
<dbReference type="AlphaFoldDB" id="A0A521E404"/>
<dbReference type="Gene3D" id="2.120.10.30">
    <property type="entry name" value="TolB, C-terminal domain"/>
    <property type="match status" value="1"/>
</dbReference>
<gene>
    <name evidence="2" type="ORF">SAMN06265218_11339</name>
</gene>
<sequence>MKQILFIILAAPLLVISACSSGQDEQQEERPGQSAEAKGITASLSEVWTTGRTELITPECATFDPEQNVFYISNLNRDNNTEDDGYISIVNADGTIENAHWTDGLGSPLGNDFHGDYLYVSDNGQIVQIDRKTGAVSNRITIEGASDLNGIDIAGDGTIYTADSDGNKIFRVTPEGEAELILEDEKLNTPNGVHVQGNQLLIASSGSGSLLSLDLKTSTLSTLVPEGLGQADGIIALEGGHFLVSSWSGEVYFINSDMQQTQPLLDTSADSINAADIGYIPRDSLLVVPTFYDNRLVG</sequence>
<evidence type="ECO:0008006" key="4">
    <source>
        <dbReference type="Google" id="ProtNLM"/>
    </source>
</evidence>
<protein>
    <recommendedName>
        <fullName evidence="4">SMP-30/Gluconolaconase/LRE-like region-containing protein</fullName>
    </recommendedName>
</protein>